<accession>A0A0D2KVU4</accession>
<dbReference type="OrthoDB" id="10576596at2759"/>
<dbReference type="RefSeq" id="XP_013898518.1">
    <property type="nucleotide sequence ID" value="XM_014043064.1"/>
</dbReference>
<name>A0A0D2KVU4_9CHLO</name>
<keyword evidence="1" id="KW-0732">Signal</keyword>
<sequence length="167" mass="17854">MMSQTALFSVLGSVPVLNALTSPAPCDALPATLSKATSPKTVNILSSPGGVTIRGGGVPPYNLTYLTPLPLAKSTAGRVRRWLKKDRQAHPNAIEPQGLFPWGSGFVYPFTTNITTAGDALLTIDAGLSVPVRWWWYRIIPWVLKFQVTDSTGNGATGSIAVFINPF</sequence>
<evidence type="ECO:0000256" key="1">
    <source>
        <dbReference type="SAM" id="SignalP"/>
    </source>
</evidence>
<protein>
    <submittedName>
        <fullName evidence="2">Uncharacterized protein</fullName>
    </submittedName>
</protein>
<evidence type="ECO:0000313" key="2">
    <source>
        <dbReference type="EMBL" id="KIY99498.1"/>
    </source>
</evidence>
<dbReference type="EMBL" id="KK101829">
    <property type="protein sequence ID" value="KIY99498.1"/>
    <property type="molecule type" value="Genomic_DNA"/>
</dbReference>
<gene>
    <name evidence="2" type="ORF">MNEG_8461</name>
</gene>
<dbReference type="GeneID" id="25741337"/>
<dbReference type="AlphaFoldDB" id="A0A0D2KVU4"/>
<feature type="signal peptide" evidence="1">
    <location>
        <begin position="1"/>
        <end position="19"/>
    </location>
</feature>
<organism evidence="2 3">
    <name type="scientific">Monoraphidium neglectum</name>
    <dbReference type="NCBI Taxonomy" id="145388"/>
    <lineage>
        <taxon>Eukaryota</taxon>
        <taxon>Viridiplantae</taxon>
        <taxon>Chlorophyta</taxon>
        <taxon>core chlorophytes</taxon>
        <taxon>Chlorophyceae</taxon>
        <taxon>CS clade</taxon>
        <taxon>Sphaeropleales</taxon>
        <taxon>Selenastraceae</taxon>
        <taxon>Monoraphidium</taxon>
    </lineage>
</organism>
<dbReference type="KEGG" id="mng:MNEG_8461"/>
<evidence type="ECO:0000313" key="3">
    <source>
        <dbReference type="Proteomes" id="UP000054498"/>
    </source>
</evidence>
<dbReference type="Proteomes" id="UP000054498">
    <property type="component" value="Unassembled WGS sequence"/>
</dbReference>
<proteinExistence type="predicted"/>
<feature type="chain" id="PRO_5002263220" evidence="1">
    <location>
        <begin position="20"/>
        <end position="167"/>
    </location>
</feature>
<keyword evidence="3" id="KW-1185">Reference proteome</keyword>
<reference evidence="2 3" key="1">
    <citation type="journal article" date="2013" name="BMC Genomics">
        <title>Reconstruction of the lipid metabolism for the microalga Monoraphidium neglectum from its genome sequence reveals characteristics suitable for biofuel production.</title>
        <authorList>
            <person name="Bogen C."/>
            <person name="Al-Dilaimi A."/>
            <person name="Albersmeier A."/>
            <person name="Wichmann J."/>
            <person name="Grundmann M."/>
            <person name="Rupp O."/>
            <person name="Lauersen K.J."/>
            <person name="Blifernez-Klassen O."/>
            <person name="Kalinowski J."/>
            <person name="Goesmann A."/>
            <person name="Mussgnug J.H."/>
            <person name="Kruse O."/>
        </authorList>
    </citation>
    <scope>NUCLEOTIDE SEQUENCE [LARGE SCALE GENOMIC DNA]</scope>
    <source>
        <strain evidence="2 3">SAG 48.87</strain>
    </source>
</reference>